<evidence type="ECO:0000256" key="4">
    <source>
        <dbReference type="ARBA" id="ARBA00022989"/>
    </source>
</evidence>
<feature type="transmembrane region" description="Helical" evidence="10">
    <location>
        <begin position="269"/>
        <end position="291"/>
    </location>
</feature>
<evidence type="ECO:0000256" key="5">
    <source>
        <dbReference type="ARBA" id="ARBA00023065"/>
    </source>
</evidence>
<dbReference type="WBParaSite" id="PSU_v2.g6887.t1">
    <property type="protein sequence ID" value="PSU_v2.g6887.t1"/>
    <property type="gene ID" value="PSU_v2.g6887"/>
</dbReference>
<feature type="transmembrane region" description="Helical" evidence="10">
    <location>
        <begin position="51"/>
        <end position="72"/>
    </location>
</feature>
<proteinExistence type="inferred from homology"/>
<dbReference type="AlphaFoldDB" id="A0A914Z2E9"/>
<dbReference type="GO" id="GO:0005886">
    <property type="term" value="C:plasma membrane"/>
    <property type="evidence" value="ECO:0007669"/>
    <property type="project" value="TreeGrafter"/>
</dbReference>
<feature type="region of interest" description="Disordered" evidence="9">
    <location>
        <begin position="1"/>
        <end position="40"/>
    </location>
</feature>
<comment type="similarity">
    <text evidence="8">Belongs to the two pore domain potassium channel (TC 1.A.1.8) family.</text>
</comment>
<evidence type="ECO:0000256" key="3">
    <source>
        <dbReference type="ARBA" id="ARBA00022692"/>
    </source>
</evidence>
<evidence type="ECO:0000313" key="13">
    <source>
        <dbReference type="WBParaSite" id="PSU_v2.g6887.t1"/>
    </source>
</evidence>
<keyword evidence="3 8" id="KW-0812">Transmembrane</keyword>
<dbReference type="InterPro" id="IPR013099">
    <property type="entry name" value="K_chnl_dom"/>
</dbReference>
<dbReference type="GO" id="GO:0015271">
    <property type="term" value="F:outward rectifier potassium channel activity"/>
    <property type="evidence" value="ECO:0007669"/>
    <property type="project" value="TreeGrafter"/>
</dbReference>
<dbReference type="Proteomes" id="UP000887577">
    <property type="component" value="Unplaced"/>
</dbReference>
<evidence type="ECO:0000256" key="2">
    <source>
        <dbReference type="ARBA" id="ARBA00022448"/>
    </source>
</evidence>
<evidence type="ECO:0000256" key="9">
    <source>
        <dbReference type="SAM" id="MobiDB-lite"/>
    </source>
</evidence>
<evidence type="ECO:0000256" key="1">
    <source>
        <dbReference type="ARBA" id="ARBA00004141"/>
    </source>
</evidence>
<evidence type="ECO:0000256" key="7">
    <source>
        <dbReference type="ARBA" id="ARBA00023303"/>
    </source>
</evidence>
<keyword evidence="12" id="KW-1185">Reference proteome</keyword>
<evidence type="ECO:0000256" key="10">
    <source>
        <dbReference type="SAM" id="Phobius"/>
    </source>
</evidence>
<evidence type="ECO:0000313" key="12">
    <source>
        <dbReference type="Proteomes" id="UP000887577"/>
    </source>
</evidence>
<keyword evidence="6 10" id="KW-0472">Membrane</keyword>
<evidence type="ECO:0000256" key="6">
    <source>
        <dbReference type="ARBA" id="ARBA00023136"/>
    </source>
</evidence>
<keyword evidence="2 8" id="KW-0813">Transport</keyword>
<evidence type="ECO:0000256" key="8">
    <source>
        <dbReference type="RuleBase" id="RU003857"/>
    </source>
</evidence>
<dbReference type="GO" id="GO:0022841">
    <property type="term" value="F:potassium ion leak channel activity"/>
    <property type="evidence" value="ECO:0007669"/>
    <property type="project" value="TreeGrafter"/>
</dbReference>
<accession>A0A914Z2E9</accession>
<comment type="subcellular location">
    <subcellularLocation>
        <location evidence="1">Membrane</location>
        <topology evidence="1">Multi-pass membrane protein</topology>
    </subcellularLocation>
</comment>
<evidence type="ECO:0000259" key="11">
    <source>
        <dbReference type="Pfam" id="PF07885"/>
    </source>
</evidence>
<keyword evidence="4 10" id="KW-1133">Transmembrane helix</keyword>
<dbReference type="Pfam" id="PF07885">
    <property type="entry name" value="Ion_trans_2"/>
    <property type="match status" value="2"/>
</dbReference>
<feature type="transmembrane region" description="Helical" evidence="10">
    <location>
        <begin position="297"/>
        <end position="317"/>
    </location>
</feature>
<dbReference type="SUPFAM" id="SSF81324">
    <property type="entry name" value="Voltage-gated potassium channels"/>
    <property type="match status" value="2"/>
</dbReference>
<feature type="transmembrane region" description="Helical" evidence="10">
    <location>
        <begin position="145"/>
        <end position="164"/>
    </location>
</feature>
<protein>
    <submittedName>
        <fullName evidence="13">Potassium channel domain-containing protein</fullName>
    </submittedName>
</protein>
<dbReference type="Gene3D" id="1.10.287.70">
    <property type="match status" value="1"/>
</dbReference>
<organism evidence="12 13">
    <name type="scientific">Panagrolaimus superbus</name>
    <dbReference type="NCBI Taxonomy" id="310955"/>
    <lineage>
        <taxon>Eukaryota</taxon>
        <taxon>Metazoa</taxon>
        <taxon>Ecdysozoa</taxon>
        <taxon>Nematoda</taxon>
        <taxon>Chromadorea</taxon>
        <taxon>Rhabditida</taxon>
        <taxon>Tylenchina</taxon>
        <taxon>Panagrolaimomorpha</taxon>
        <taxon>Panagrolaimoidea</taxon>
        <taxon>Panagrolaimidae</taxon>
        <taxon>Panagrolaimus</taxon>
    </lineage>
</organism>
<dbReference type="PANTHER" id="PTHR11003">
    <property type="entry name" value="POTASSIUM CHANNEL, SUBFAMILY K"/>
    <property type="match status" value="1"/>
</dbReference>
<dbReference type="InterPro" id="IPR003280">
    <property type="entry name" value="2pore_dom_K_chnl"/>
</dbReference>
<dbReference type="PANTHER" id="PTHR11003:SF337">
    <property type="entry name" value="POTASSIUM CHANNEL DOMAIN-CONTAINING PROTEIN"/>
    <property type="match status" value="1"/>
</dbReference>
<feature type="transmembrane region" description="Helical" evidence="10">
    <location>
        <begin position="237"/>
        <end position="257"/>
    </location>
</feature>
<sequence>MSEEPLAAPEHAPLSLIVNHEPGEETKSPLQNSSSPKRTPKKFRRKKLHCFCLYFIGLITFTLIGGLIFWIVEENESQNYRTHFEQQCSEKRNELIAKFEAEFELIISKNQSINAKTLATLFNNSIDEFEQCMRDKIPEFAIPHVFDFLGSTMYAVTIFTTVGYGDLITRTNLGRILTIFYGLFGIPFYIAFISDFGDFLGKKFVKLGKCFRNLSLRLFIRYNLTAVEKRKPLSATFRFFFITLMLVLFVISITLLIQQCEKLYSKQWTFMDSLHFVFSTVSLIGFGDIIASHELYLALYLPLFIIGQALCALSFYFTQRFIRYMCLHKNIL</sequence>
<feature type="transmembrane region" description="Helical" evidence="10">
    <location>
        <begin position="176"/>
        <end position="194"/>
    </location>
</feature>
<dbReference type="PRINTS" id="PR01333">
    <property type="entry name" value="2POREKCHANEL"/>
</dbReference>
<keyword evidence="7 8" id="KW-0407">Ion channel</keyword>
<reference evidence="13" key="1">
    <citation type="submission" date="2022-11" db="UniProtKB">
        <authorList>
            <consortium name="WormBaseParasite"/>
        </authorList>
    </citation>
    <scope>IDENTIFICATION</scope>
</reference>
<feature type="domain" description="Potassium channel" evidence="11">
    <location>
        <begin position="246"/>
        <end position="322"/>
    </location>
</feature>
<keyword evidence="5 8" id="KW-0406">Ion transport</keyword>
<name>A0A914Z2E9_9BILA</name>
<dbReference type="GO" id="GO:0030322">
    <property type="term" value="P:stabilization of membrane potential"/>
    <property type="evidence" value="ECO:0007669"/>
    <property type="project" value="TreeGrafter"/>
</dbReference>
<feature type="domain" description="Potassium channel" evidence="11">
    <location>
        <begin position="143"/>
        <end position="200"/>
    </location>
</feature>